<feature type="compositionally biased region" description="Acidic residues" evidence="1">
    <location>
        <begin position="1224"/>
        <end position="1239"/>
    </location>
</feature>
<evidence type="ECO:0008006" key="6">
    <source>
        <dbReference type="Google" id="ProtNLM"/>
    </source>
</evidence>
<dbReference type="InterPro" id="IPR058155">
    <property type="entry name" value="Skg3/CAF120-like_PH"/>
</dbReference>
<feature type="compositionally biased region" description="Gly residues" evidence="1">
    <location>
        <begin position="1293"/>
        <end position="1305"/>
    </location>
</feature>
<feature type="compositionally biased region" description="Polar residues" evidence="1">
    <location>
        <begin position="1561"/>
        <end position="1582"/>
    </location>
</feature>
<evidence type="ECO:0000259" key="2">
    <source>
        <dbReference type="Pfam" id="PF00169"/>
    </source>
</evidence>
<evidence type="ECO:0000256" key="1">
    <source>
        <dbReference type="SAM" id="MobiDB-lite"/>
    </source>
</evidence>
<feature type="compositionally biased region" description="Low complexity" evidence="1">
    <location>
        <begin position="22"/>
        <end position="32"/>
    </location>
</feature>
<feature type="compositionally biased region" description="Low complexity" evidence="1">
    <location>
        <begin position="1143"/>
        <end position="1173"/>
    </location>
</feature>
<feature type="compositionally biased region" description="Polar residues" evidence="1">
    <location>
        <begin position="998"/>
        <end position="1007"/>
    </location>
</feature>
<evidence type="ECO:0000259" key="3">
    <source>
        <dbReference type="Pfam" id="PF25381"/>
    </source>
</evidence>
<accession>A0A427Y9I6</accession>
<feature type="compositionally biased region" description="Low complexity" evidence="1">
    <location>
        <begin position="647"/>
        <end position="673"/>
    </location>
</feature>
<dbReference type="Pfam" id="PF00169">
    <property type="entry name" value="PH"/>
    <property type="match status" value="1"/>
</dbReference>
<gene>
    <name evidence="4" type="ORF">EHS24_000262</name>
</gene>
<feature type="region of interest" description="Disordered" evidence="1">
    <location>
        <begin position="111"/>
        <end position="184"/>
    </location>
</feature>
<organism evidence="4 5">
    <name type="scientific">Apiotrichum porosum</name>
    <dbReference type="NCBI Taxonomy" id="105984"/>
    <lineage>
        <taxon>Eukaryota</taxon>
        <taxon>Fungi</taxon>
        <taxon>Dikarya</taxon>
        <taxon>Basidiomycota</taxon>
        <taxon>Agaricomycotina</taxon>
        <taxon>Tremellomycetes</taxon>
        <taxon>Trichosporonales</taxon>
        <taxon>Trichosporonaceae</taxon>
        <taxon>Apiotrichum</taxon>
    </lineage>
</organism>
<feature type="compositionally biased region" description="Pro residues" evidence="1">
    <location>
        <begin position="1349"/>
        <end position="1359"/>
    </location>
</feature>
<feature type="compositionally biased region" description="Polar residues" evidence="1">
    <location>
        <begin position="635"/>
        <end position="646"/>
    </location>
</feature>
<name>A0A427Y9I6_9TREE</name>
<protein>
    <recommendedName>
        <fullName evidence="6">PH domain-containing protein</fullName>
    </recommendedName>
</protein>
<keyword evidence="5" id="KW-1185">Reference proteome</keyword>
<comment type="caution">
    <text evidence="4">The sequence shown here is derived from an EMBL/GenBank/DDBJ whole genome shotgun (WGS) entry which is preliminary data.</text>
</comment>
<dbReference type="OrthoDB" id="5563754at2759"/>
<feature type="compositionally biased region" description="Polar residues" evidence="1">
    <location>
        <begin position="1313"/>
        <end position="1324"/>
    </location>
</feature>
<feature type="compositionally biased region" description="Low complexity" evidence="1">
    <location>
        <begin position="113"/>
        <end position="132"/>
    </location>
</feature>
<dbReference type="RefSeq" id="XP_028479954.1">
    <property type="nucleotide sequence ID" value="XM_028616097.1"/>
</dbReference>
<feature type="domain" description="Skg3/CAF120-like PH-like" evidence="3">
    <location>
        <begin position="374"/>
        <end position="559"/>
    </location>
</feature>
<feature type="region of interest" description="Disordered" evidence="1">
    <location>
        <begin position="625"/>
        <end position="961"/>
    </location>
</feature>
<feature type="compositionally biased region" description="Basic and acidic residues" evidence="1">
    <location>
        <begin position="1183"/>
        <end position="1192"/>
    </location>
</feature>
<feature type="compositionally biased region" description="Low complexity" evidence="1">
    <location>
        <begin position="822"/>
        <end position="834"/>
    </location>
</feature>
<feature type="region of interest" description="Disordered" evidence="1">
    <location>
        <begin position="1134"/>
        <end position="1362"/>
    </location>
</feature>
<feature type="compositionally biased region" description="Polar residues" evidence="1">
    <location>
        <begin position="1085"/>
        <end position="1097"/>
    </location>
</feature>
<feature type="region of interest" description="Disordered" evidence="1">
    <location>
        <begin position="1640"/>
        <end position="1690"/>
    </location>
</feature>
<feature type="compositionally biased region" description="Gly residues" evidence="1">
    <location>
        <begin position="1645"/>
        <end position="1654"/>
    </location>
</feature>
<feature type="region of interest" description="Disordered" evidence="1">
    <location>
        <begin position="1561"/>
        <end position="1585"/>
    </location>
</feature>
<dbReference type="EMBL" id="RSCE01000001">
    <property type="protein sequence ID" value="RSH87746.1"/>
    <property type="molecule type" value="Genomic_DNA"/>
</dbReference>
<evidence type="ECO:0000313" key="5">
    <source>
        <dbReference type="Proteomes" id="UP000279236"/>
    </source>
</evidence>
<feature type="compositionally biased region" description="Pro residues" evidence="1">
    <location>
        <begin position="977"/>
        <end position="995"/>
    </location>
</feature>
<proteinExistence type="predicted"/>
<feature type="compositionally biased region" description="Basic and acidic residues" evidence="1">
    <location>
        <begin position="760"/>
        <end position="772"/>
    </location>
</feature>
<feature type="domain" description="PH" evidence="2">
    <location>
        <begin position="247"/>
        <end position="342"/>
    </location>
</feature>
<dbReference type="InterPro" id="IPR001849">
    <property type="entry name" value="PH_domain"/>
</dbReference>
<feature type="compositionally biased region" description="Basic and acidic residues" evidence="1">
    <location>
        <begin position="1678"/>
        <end position="1690"/>
    </location>
</feature>
<dbReference type="Gene3D" id="2.30.29.30">
    <property type="entry name" value="Pleckstrin-homology domain (PH domain)/Phosphotyrosine-binding domain (PTB)"/>
    <property type="match status" value="1"/>
</dbReference>
<feature type="compositionally biased region" description="Low complexity" evidence="1">
    <location>
        <begin position="1058"/>
        <end position="1073"/>
    </location>
</feature>
<feature type="compositionally biased region" description="Low complexity" evidence="1">
    <location>
        <begin position="1039"/>
        <end position="1049"/>
    </location>
</feature>
<dbReference type="STRING" id="105984.A0A427Y9I6"/>
<dbReference type="Proteomes" id="UP000279236">
    <property type="component" value="Unassembled WGS sequence"/>
</dbReference>
<dbReference type="InterPro" id="IPR011993">
    <property type="entry name" value="PH-like_dom_sf"/>
</dbReference>
<evidence type="ECO:0000313" key="4">
    <source>
        <dbReference type="EMBL" id="RSH87746.1"/>
    </source>
</evidence>
<dbReference type="SUPFAM" id="SSF50729">
    <property type="entry name" value="PH domain-like"/>
    <property type="match status" value="1"/>
</dbReference>
<dbReference type="GeneID" id="39584805"/>
<reference evidence="4 5" key="1">
    <citation type="submission" date="2018-11" db="EMBL/GenBank/DDBJ databases">
        <title>Genome sequence of Apiotrichum porosum DSM 27194.</title>
        <authorList>
            <person name="Aliyu H."/>
            <person name="Gorte O."/>
            <person name="Ochsenreither K."/>
        </authorList>
    </citation>
    <scope>NUCLEOTIDE SEQUENCE [LARGE SCALE GENOMIC DNA]</scope>
    <source>
        <strain evidence="4 5">DSM 27194</strain>
    </source>
</reference>
<feature type="region of interest" description="Disordered" evidence="1">
    <location>
        <begin position="1"/>
        <end position="96"/>
    </location>
</feature>
<feature type="compositionally biased region" description="Polar residues" evidence="1">
    <location>
        <begin position="157"/>
        <end position="184"/>
    </location>
</feature>
<dbReference type="Pfam" id="PF25381">
    <property type="entry name" value="PH_26"/>
    <property type="match status" value="1"/>
</dbReference>
<feature type="region of interest" description="Disordered" evidence="1">
    <location>
        <begin position="976"/>
        <end position="1120"/>
    </location>
</feature>
<sequence length="1690" mass="180812">MFKRKSHQAAVSPLPAPDDPRASMSSMASTAMNIGVPPHRIASIASVDTTDSGTKSKRRSGFLGLGRKKDKDEPVQSSRPLSSFSVNGRAPLRQPQHGESFVHENGRVMAGTQQGRQQQQQMHQQQMQQQQMQGGGDFGPIPANAARARSMGYASGPNDQYDQKNSVPQSPASSGTFKHSMQLSSPMGAPAITDPAFRSQFDTIVELISLQPHKTYVASPPEVEMILARTSAGQQPKQGVPGSPNNDWDAVWLQLSGTSLSMWSMKETRAAAARGAKVPPTYFNITESSLELLNPLPPPPHRPNSHPHNYVFSLNTAGSNRLLLSTPTDRELIRWTTGLRLAAWERSRLEEIYTAHLIKSVLRNEEPMSPLVRGRFEGWVRVRIMGGTEWHRLWLVLSDPVGASEDASATGSVRRHSLFSLNKHEEVQEPNTGVPMASFYQQPRTSKNRTTSLPVLTLTNVTQTYAVFPERVEVIVQSNLMKAVGRISGELVTIEGGLRDSGWALIMPEPVADDPAAPQPPTPVATMLRWVTAFHDAFRLHGRPQGYSWDRQDPKSLVFGYPNGEFRGDLFLSMDDAQAANFRLNTPGIRAQFNNLVLRRQRLGPAAPVATPRDEKAQYVAAQPETIPEELPEKSQYQQDQAEQSRAPQQREMAQAQQSQQPQQPQQPQQYGQTDREAEDGPEADRSAGGVQPQRQSSADFRLPPLSFNQEETSPGEAARSLTPITEAEASRANSTKRGPAHPEPVGNLPQPDLNPIPDQAEHLETPMEEQRSNSLMTDATFGPGPRELGTPPNPVQAPHVHAAAQLSQPSPPPQPQRSPKRLQQQYQQMQQQQLSDRTAVPANGSALGITTLGPDANAVPHQQQQQQQPQVSGAGLPDQRTAVRNMSPSKVSPSSPPTSSAKALAAAGAVVAGAGVAAAAVAAGAGSRQDSQSSRSQHSDTLHAPKPQRAPSSEPLLRDEPAAMYLMNMVEEPASIAPPPVVPIPAVPVAPPVKSPTSPGSSTSDRQPARAAPVVTQFEPSHRPEVARRPSGARAIPTSTRSNSNTSRGILEEDHTPVSTTFSKPPSSSISSRESEPRAHVSPPISQTSTMASSFNHPKPQLAVHTNPAAAGGSGSGEYNDAAAFMAYADQNSPVASKATRASSIPAPVPAQSAPAPVPVQAQAPTPTAPEARSSFAPSKAAAERRAKAEAQTEQQRSVMNVPGGGRRANRGMARTPTPRDESSDEDEDEEEVEEDEDRSPASRPYSQQQQQYPEATVERRGSRALPAIPPQMQAQPSYERTRSFYDVGPSNGHGNGNGNGNGGDYYEMPVQSMNNLNIGQTTDRPRSRSPPAPHRHMPPQLQQPAHPVAPLPQPPAPATRQNVWNANFSVEHGMQERKGTFVQLEEPQVTLTKAFTPGGLLSAGLQDKDDRSAKRQEEVARETGSSLINVPAKPPPPSTGLLGVVAQHESQRSAPGGIGATLTDRDRERRIAEERQRKIDELQGSQMQGGYGGGMPGMPGYGGFPQYPGGMGGMGGYGGMAPQMGYNPYGMMSPAAQQQAMMAAQMAYQQTMYAMSQAGSQMGDAQTQDGRNSPTPSNRAASPFGAGGPMSMYGYGSPMSMYGGFPQFGMGGMPPMGMPGMGSPGMMSPAMQPGMPGWASPPAGGGGGGGAYGRPMSAADGNGSPAMPGGSYNGSDRGHGAHEERNAS</sequence>
<feature type="compositionally biased region" description="Polar residues" evidence="1">
    <location>
        <begin position="75"/>
        <end position="86"/>
    </location>
</feature>
<feature type="compositionally biased region" description="Low complexity" evidence="1">
    <location>
        <begin position="888"/>
        <end position="937"/>
    </location>
</feature>